<gene>
    <name evidence="1" type="ORF">NCTC12204_00429</name>
</gene>
<evidence type="ECO:0000313" key="1">
    <source>
        <dbReference type="EMBL" id="VTQ59611.1"/>
    </source>
</evidence>
<sequence>MGVKVDIGGIRKKISPEAMKRGRYALGNQAMADMNRYVPKRSGGGALRGSAHLNGDHSKIIYQTPYAKAQYYGTNGKVVFRKYSTPGTGKRWDLKANSIHGANWKKAFLRGAGIK</sequence>
<dbReference type="AlphaFoldDB" id="A0A7Z9ASA9"/>
<protein>
    <submittedName>
        <fullName evidence="1">Minor capsid protein</fullName>
    </submittedName>
</protein>
<accession>A0A7Z9ASA9</accession>
<dbReference type="EMBL" id="CABEEP010000001">
    <property type="protein sequence ID" value="VTQ59611.1"/>
    <property type="molecule type" value="Genomic_DNA"/>
</dbReference>
<evidence type="ECO:0000313" key="2">
    <source>
        <dbReference type="Proteomes" id="UP000352698"/>
    </source>
</evidence>
<dbReference type="InterPro" id="IPR021080">
    <property type="entry name" value="Minor_capsid_protein"/>
</dbReference>
<name>A0A7Z9ASA9_ENTHR</name>
<dbReference type="RefSeq" id="WP_010738478.1">
    <property type="nucleotide sequence ID" value="NZ_CABEEP010000001.1"/>
</dbReference>
<dbReference type="Proteomes" id="UP000352698">
    <property type="component" value="Unassembled WGS sequence"/>
</dbReference>
<dbReference type="Pfam" id="PF11114">
    <property type="entry name" value="Minor_capsid_2"/>
    <property type="match status" value="1"/>
</dbReference>
<proteinExistence type="predicted"/>
<reference evidence="1 2" key="1">
    <citation type="submission" date="2019-05" db="EMBL/GenBank/DDBJ databases">
        <authorList>
            <consortium name="Pathogen Informatics"/>
        </authorList>
    </citation>
    <scope>NUCLEOTIDE SEQUENCE [LARGE SCALE GENOMIC DNA]</scope>
    <source>
        <strain evidence="1 2">NCTC12204</strain>
    </source>
</reference>
<organism evidence="1 2">
    <name type="scientific">Enterococcus hirae</name>
    <dbReference type="NCBI Taxonomy" id="1354"/>
    <lineage>
        <taxon>Bacteria</taxon>
        <taxon>Bacillati</taxon>
        <taxon>Bacillota</taxon>
        <taxon>Bacilli</taxon>
        <taxon>Lactobacillales</taxon>
        <taxon>Enterococcaceae</taxon>
        <taxon>Enterococcus</taxon>
    </lineage>
</organism>
<comment type="caution">
    <text evidence="1">The sequence shown here is derived from an EMBL/GenBank/DDBJ whole genome shotgun (WGS) entry which is preliminary data.</text>
</comment>